<dbReference type="PaxDb" id="6239-F59D6.3"/>
<feature type="active site" evidence="11">
    <location>
        <position position="269"/>
    </location>
</feature>
<evidence type="ECO:0000256" key="7">
    <source>
        <dbReference type="ARBA" id="ARBA00022801"/>
    </source>
</evidence>
<dbReference type="InterPro" id="IPR021109">
    <property type="entry name" value="Peptidase_aspartic_dom_sf"/>
</dbReference>
<dbReference type="Pfam" id="PF00026">
    <property type="entry name" value="Asp"/>
    <property type="match status" value="1"/>
</dbReference>
<dbReference type="STRING" id="6239.F59D6.3.1"/>
<dbReference type="GO" id="GO:0005576">
    <property type="term" value="C:extracellular region"/>
    <property type="evidence" value="ECO:0007669"/>
    <property type="project" value="UniProtKB-SubCell"/>
</dbReference>
<feature type="chain" id="PRO_5005928679" evidence="13">
    <location>
        <begin position="18"/>
        <end position="386"/>
    </location>
</feature>
<feature type="disulfide bond" evidence="12">
    <location>
        <begin position="304"/>
        <end position="340"/>
    </location>
</feature>
<keyword evidence="9 12" id="KW-1015">Disulfide bond</keyword>
<evidence type="ECO:0000256" key="10">
    <source>
        <dbReference type="ARBA" id="ARBA00023180"/>
    </source>
</evidence>
<dbReference type="PANTHER" id="PTHR47966:SF8">
    <property type="entry name" value="ASPARTIC PROTEASE 1-RELATED"/>
    <property type="match status" value="1"/>
</dbReference>
<dbReference type="PIR" id="T31770">
    <property type="entry name" value="T31770"/>
</dbReference>
<evidence type="ECO:0000256" key="5">
    <source>
        <dbReference type="ARBA" id="ARBA00022729"/>
    </source>
</evidence>
<keyword evidence="16" id="KW-1185">Reference proteome</keyword>
<keyword evidence="5 13" id="KW-0732">Signal</keyword>
<dbReference type="Reactome" id="R-CEL-2022377">
    <property type="pathway name" value="Metabolism of Angiotensinogen to Angiotensins"/>
</dbReference>
<evidence type="ECO:0000256" key="2">
    <source>
        <dbReference type="ARBA" id="ARBA00007447"/>
    </source>
</evidence>
<dbReference type="KEGG" id="cel:CELE_F59D6.3"/>
<dbReference type="InterPro" id="IPR001461">
    <property type="entry name" value="Aspartic_peptidase_A1"/>
</dbReference>
<dbReference type="EMBL" id="BX284605">
    <property type="protein sequence ID" value="CCD67830.2"/>
    <property type="molecule type" value="Genomic_DNA"/>
</dbReference>
<comment type="subcellular location">
    <subcellularLocation>
        <location evidence="1">Secreted</location>
    </subcellularLocation>
</comment>
<dbReference type="RefSeq" id="NP_503825.2">
    <property type="nucleotide sequence ID" value="NM_071424.7"/>
</dbReference>
<dbReference type="GO" id="GO:0006915">
    <property type="term" value="P:apoptotic process"/>
    <property type="evidence" value="ECO:0000318"/>
    <property type="project" value="GO_Central"/>
</dbReference>
<dbReference type="Bgee" id="WBGene00019105">
    <property type="expression patterns" value="Expressed in larva and 1 other cell type or tissue"/>
</dbReference>
<dbReference type="WormBase" id="F59D6.3">
    <property type="protein sequence ID" value="CE51092"/>
    <property type="gene ID" value="WBGene00019105"/>
    <property type="gene designation" value="asp-8"/>
</dbReference>
<evidence type="ECO:0000313" key="16">
    <source>
        <dbReference type="Proteomes" id="UP000001940"/>
    </source>
</evidence>
<dbReference type="PRINTS" id="PR00792">
    <property type="entry name" value="PEPSIN"/>
</dbReference>
<dbReference type="SUPFAM" id="SSF50630">
    <property type="entry name" value="Acid proteases"/>
    <property type="match status" value="1"/>
</dbReference>
<keyword evidence="8" id="KW-0865">Zymogen</keyword>
<proteinExistence type="evidence at protein level"/>
<dbReference type="InterPro" id="IPR034164">
    <property type="entry name" value="Pepsin-like_dom"/>
</dbReference>
<keyword evidence="4" id="KW-0645">Protease</keyword>
<dbReference type="InterPro" id="IPR033121">
    <property type="entry name" value="PEPTIDASE_A1"/>
</dbReference>
<keyword evidence="7" id="KW-0378">Hydrolase</keyword>
<feature type="domain" description="Peptidase A1" evidence="14">
    <location>
        <begin position="65"/>
        <end position="380"/>
    </location>
</feature>
<dbReference type="HOGENOM" id="CLU_013253_3_0_1"/>
<dbReference type="OrthoDB" id="5853681at2759"/>
<evidence type="ECO:0000256" key="3">
    <source>
        <dbReference type="ARBA" id="ARBA00022525"/>
    </source>
</evidence>
<dbReference type="AGR" id="WB:WBGene00019105"/>
<keyword evidence="10" id="KW-0325">Glycoprotein</keyword>
<dbReference type="GO" id="GO:0004190">
    <property type="term" value="F:aspartic-type endopeptidase activity"/>
    <property type="evidence" value="ECO:0000318"/>
    <property type="project" value="GO_Central"/>
</dbReference>
<dbReference type="GO" id="GO:0006508">
    <property type="term" value="P:proteolysis"/>
    <property type="evidence" value="ECO:0000318"/>
    <property type="project" value="GO_Central"/>
</dbReference>
<protein>
    <submittedName>
        <fullName evidence="15">Peptidase A1 domain-containing protein</fullName>
    </submittedName>
</protein>
<evidence type="ECO:0000256" key="8">
    <source>
        <dbReference type="ARBA" id="ARBA00023145"/>
    </source>
</evidence>
<accession>O16338</accession>
<dbReference type="CDD" id="cd05471">
    <property type="entry name" value="pepsin_like"/>
    <property type="match status" value="1"/>
</dbReference>
<dbReference type="Proteomes" id="UP000001940">
    <property type="component" value="Chromosome V"/>
</dbReference>
<dbReference type="CTD" id="178750"/>
<evidence type="ECO:0000256" key="13">
    <source>
        <dbReference type="SAM" id="SignalP"/>
    </source>
</evidence>
<dbReference type="PANTHER" id="PTHR47966">
    <property type="entry name" value="BETA-SITE APP-CLEAVING ENZYME, ISOFORM A-RELATED"/>
    <property type="match status" value="1"/>
</dbReference>
<evidence type="ECO:0000256" key="12">
    <source>
        <dbReference type="PIRSR" id="PIRSR601461-2"/>
    </source>
</evidence>
<feature type="active site" evidence="11">
    <location>
        <position position="83"/>
    </location>
</feature>
<dbReference type="InParanoid" id="O16338"/>
<gene>
    <name evidence="15 17" type="primary">asp-8</name>
    <name evidence="15" type="ORF">CELE_F59D6.3</name>
    <name evidence="17" type="ORF">F59D6.3</name>
</gene>
<evidence type="ECO:0000256" key="4">
    <source>
        <dbReference type="ARBA" id="ARBA00022670"/>
    </source>
</evidence>
<evidence type="ECO:0000256" key="6">
    <source>
        <dbReference type="ARBA" id="ARBA00022750"/>
    </source>
</evidence>
<dbReference type="UCSC" id="F59D6.3">
    <property type="organism name" value="c. elegans"/>
</dbReference>
<reference evidence="15 16" key="1">
    <citation type="journal article" date="1998" name="Science">
        <title>Genome sequence of the nematode C. elegans: a platform for investigating biology.</title>
        <authorList>
            <consortium name="The C. elegans sequencing consortium"/>
            <person name="Sulson J.E."/>
            <person name="Waterston R."/>
        </authorList>
    </citation>
    <scope>NUCLEOTIDE SEQUENCE [LARGE SCALE GENOMIC DNA]</scope>
    <source>
        <strain evidence="15 16">Bristol N2</strain>
    </source>
</reference>
<comment type="similarity">
    <text evidence="2">Belongs to the peptidase A1 family.</text>
</comment>
<evidence type="ECO:0000256" key="11">
    <source>
        <dbReference type="PIRSR" id="PIRSR601461-1"/>
    </source>
</evidence>
<evidence type="ECO:0000256" key="9">
    <source>
        <dbReference type="ARBA" id="ARBA00023157"/>
    </source>
</evidence>
<dbReference type="FunFam" id="2.40.70.10:FF:000221">
    <property type="entry name" value="ASpartyl Protease"/>
    <property type="match status" value="1"/>
</dbReference>
<dbReference type="Gene3D" id="2.40.70.10">
    <property type="entry name" value="Acid Proteases"/>
    <property type="match status" value="2"/>
</dbReference>
<sequence>MFGKLISLLGLVALCSAGQFSISVEKSGSLREQLIREGRYGQELARIQQLSTGNVSFFDHFDEYYTAGVRIGTPAQHFQVAFDTTSSNLWVFGVECRSQNCHGGRGRRDREYNRTASSTFVAGTSSFNLPYDGGHVSGNVGKDTAQFAGFTIQSQDFGIGTAATRLFGETFDGVLGLGWPATALNGTSTTMQNLLPQLDQKLFTTYFTKSNMHNGTAGGDIMFGAIDTTHCQSQVNYVPLAYNSFWSYSVDGFSIGTYSRTQTETTIPDTSSGWTGVPNVVLAGIVKATGATYDWNHQAYTLPCSSTATLPDMVFTIGGNSYNVRAVEYVVNLNLPNGQCALSLFGTAASQSGPAWILGDNFLRSYCHVFDFGNSRIGLAKAIQNY</sequence>
<keyword evidence="18" id="KW-1267">Proteomics identification</keyword>
<dbReference type="PROSITE" id="PS51767">
    <property type="entry name" value="PEPTIDASE_A1"/>
    <property type="match status" value="1"/>
</dbReference>
<keyword evidence="3" id="KW-0964">Secreted</keyword>
<dbReference type="FunFam" id="2.40.70.10:FF:000058">
    <property type="entry name" value="ASpartyl Protease"/>
    <property type="match status" value="1"/>
</dbReference>
<dbReference type="SMR" id="O16338"/>
<dbReference type="PeptideAtlas" id="O16338"/>
<evidence type="ECO:0000259" key="14">
    <source>
        <dbReference type="PROSITE" id="PS51767"/>
    </source>
</evidence>
<feature type="signal peptide" evidence="13">
    <location>
        <begin position="1"/>
        <end position="17"/>
    </location>
</feature>
<evidence type="ECO:0000256" key="1">
    <source>
        <dbReference type="ARBA" id="ARBA00004613"/>
    </source>
</evidence>
<evidence type="ECO:0007829" key="18">
    <source>
        <dbReference type="PeptideAtlas" id="O16338"/>
    </source>
</evidence>
<dbReference type="AlphaFoldDB" id="O16338"/>
<organism evidence="15 16">
    <name type="scientific">Caenorhabditis elegans</name>
    <dbReference type="NCBI Taxonomy" id="6239"/>
    <lineage>
        <taxon>Eukaryota</taxon>
        <taxon>Metazoa</taxon>
        <taxon>Ecdysozoa</taxon>
        <taxon>Nematoda</taxon>
        <taxon>Chromadorea</taxon>
        <taxon>Rhabditida</taxon>
        <taxon>Rhabditina</taxon>
        <taxon>Rhabditomorpha</taxon>
        <taxon>Rhabditoidea</taxon>
        <taxon>Rhabditidae</taxon>
        <taxon>Peloderinae</taxon>
        <taxon>Caenorhabditis</taxon>
    </lineage>
</organism>
<evidence type="ECO:0000313" key="17">
    <source>
        <dbReference type="WormBase" id="F59D6.3"/>
    </source>
</evidence>
<name>O16338_CAEEL</name>
<dbReference type="MEROPS" id="A01.A72"/>
<dbReference type="FunCoup" id="O16338">
    <property type="interactions" value="21"/>
</dbReference>
<evidence type="ECO:0000313" key="15">
    <source>
        <dbReference type="EMBL" id="CCD67830.2"/>
    </source>
</evidence>
<dbReference type="GO" id="GO:0005764">
    <property type="term" value="C:lysosome"/>
    <property type="evidence" value="ECO:0000318"/>
    <property type="project" value="GO_Central"/>
</dbReference>
<dbReference type="eggNOG" id="KOG1339">
    <property type="taxonomic scope" value="Eukaryota"/>
</dbReference>
<dbReference type="GeneID" id="178750"/>
<keyword evidence="6" id="KW-0064">Aspartyl protease</keyword>